<evidence type="ECO:0000313" key="1">
    <source>
        <dbReference type="EMBL" id="KAK1863958.1"/>
    </source>
</evidence>
<proteinExistence type="predicted"/>
<gene>
    <name evidence="1" type="ORF">I4F81_006511</name>
</gene>
<evidence type="ECO:0000313" key="2">
    <source>
        <dbReference type="Proteomes" id="UP000798662"/>
    </source>
</evidence>
<organism evidence="1 2">
    <name type="scientific">Pyropia yezoensis</name>
    <name type="common">Susabi-nori</name>
    <name type="synonym">Porphyra yezoensis</name>
    <dbReference type="NCBI Taxonomy" id="2788"/>
    <lineage>
        <taxon>Eukaryota</taxon>
        <taxon>Rhodophyta</taxon>
        <taxon>Bangiophyceae</taxon>
        <taxon>Bangiales</taxon>
        <taxon>Bangiaceae</taxon>
        <taxon>Pyropia</taxon>
    </lineage>
</organism>
<protein>
    <submittedName>
        <fullName evidence="1">Uncharacterized protein</fullName>
    </submittedName>
</protein>
<keyword evidence="2" id="KW-1185">Reference proteome</keyword>
<comment type="caution">
    <text evidence="1">The sequence shown here is derived from an EMBL/GenBank/DDBJ whole genome shotgun (WGS) entry which is preliminary data.</text>
</comment>
<accession>A0ACC3C2F7</accession>
<reference evidence="1" key="1">
    <citation type="submission" date="2019-11" db="EMBL/GenBank/DDBJ databases">
        <title>Nori genome reveals adaptations in red seaweeds to the harsh intertidal environment.</title>
        <authorList>
            <person name="Wang D."/>
            <person name="Mao Y."/>
        </authorList>
    </citation>
    <scope>NUCLEOTIDE SEQUENCE</scope>
    <source>
        <tissue evidence="1">Gametophyte</tissue>
    </source>
</reference>
<sequence length="430" mass="44397">MAFPDGLFPRYGRLPQVAALHCVLDGLHAGGTDGGRGGFTLNGRFYPAADGVCAAPLADLTRLVDGSPPAAAESVRGRHVLRMARDFVPGEVERSSAAFEALSVTRTTRGMLAYVFCAGGGRAFTFDSGLCDGLFQRAVEDQTATLNGEEVQTSADALSPTTAGVFWTVRPRGRDSDAGDDAAPPSAPLRRCPGNLKMAADQPLPSWLAGTTSREINAGSAAERELAANISRCGFPLLEAAPVDEYGALRATEKSTRLADLQRLSIGYDQGVFAVPPPADPASLADVVIAVVLVLPEAAAAIVMYLSTSCWRRREVFSLAVVLITGLVALLGIVLLALSEVRGERWRAASLRSSLHVYLSSTAGDCVGRAGPSACLSPGLRGSALLLSETLIIVARNGYHPGALTAIAGTVGGVVGGGRTLAGGGEQGAA</sequence>
<name>A0ACC3C2F7_PYRYE</name>
<dbReference type="EMBL" id="CM020619">
    <property type="protein sequence ID" value="KAK1863958.1"/>
    <property type="molecule type" value="Genomic_DNA"/>
</dbReference>
<dbReference type="Proteomes" id="UP000798662">
    <property type="component" value="Chromosome 2"/>
</dbReference>